<name>A0A2S5R8M4_9PROT</name>
<accession>A0A2S5R8M4</accession>
<dbReference type="GO" id="GO:0003697">
    <property type="term" value="F:single-stranded DNA binding"/>
    <property type="evidence" value="ECO:0007669"/>
    <property type="project" value="UniProtKB-UniRule"/>
</dbReference>
<dbReference type="PANTHER" id="PTHR10302:SF0">
    <property type="entry name" value="SINGLE-STRANDED DNA-BINDING PROTEIN, MITOCHONDRIAL"/>
    <property type="match status" value="1"/>
</dbReference>
<dbReference type="Proteomes" id="UP000239425">
    <property type="component" value="Unassembled WGS sequence"/>
</dbReference>
<protein>
    <recommendedName>
        <fullName evidence="3 4">Single-stranded DNA-binding protein</fullName>
        <shortName evidence="3">SSB</shortName>
    </recommendedName>
</protein>
<dbReference type="RefSeq" id="WP_104206995.1">
    <property type="nucleotide sequence ID" value="NZ_PHHC01000095.1"/>
</dbReference>
<dbReference type="PANTHER" id="PTHR10302">
    <property type="entry name" value="SINGLE-STRANDED DNA-BINDING PROTEIN"/>
    <property type="match status" value="1"/>
</dbReference>
<keyword evidence="3" id="KW-0234">DNA repair</keyword>
<dbReference type="CDD" id="cd04496">
    <property type="entry name" value="SSB_OBF"/>
    <property type="match status" value="1"/>
</dbReference>
<evidence type="ECO:0000313" key="6">
    <source>
        <dbReference type="Proteomes" id="UP000239425"/>
    </source>
</evidence>
<evidence type="ECO:0000313" key="5">
    <source>
        <dbReference type="EMBL" id="PPE03532.1"/>
    </source>
</evidence>
<evidence type="ECO:0000256" key="1">
    <source>
        <dbReference type="ARBA" id="ARBA00023125"/>
    </source>
</evidence>
<feature type="DNA-binding region" evidence="3">
    <location>
        <begin position="51"/>
        <end position="57"/>
    </location>
</feature>
<comment type="caution">
    <text evidence="5">The sequence shown here is derived from an EMBL/GenBank/DDBJ whole genome shotgun (WGS) entry which is preliminary data.</text>
</comment>
<keyword evidence="3" id="KW-0227">DNA damage</keyword>
<keyword evidence="6" id="KW-1185">Reference proteome</keyword>
<proteinExistence type="inferred from homology"/>
<dbReference type="GO" id="GO:0006260">
    <property type="term" value="P:DNA replication"/>
    <property type="evidence" value="ECO:0007669"/>
    <property type="project" value="UniProtKB-UniRule"/>
</dbReference>
<evidence type="ECO:0000256" key="2">
    <source>
        <dbReference type="ARBA" id="ARBA00023172"/>
    </source>
</evidence>
<dbReference type="EMBL" id="PHHC01000095">
    <property type="protein sequence ID" value="PPE03532.1"/>
    <property type="molecule type" value="Genomic_DNA"/>
</dbReference>
<dbReference type="GO" id="GO:0009295">
    <property type="term" value="C:nucleoid"/>
    <property type="evidence" value="ECO:0007669"/>
    <property type="project" value="TreeGrafter"/>
</dbReference>
<dbReference type="InterPro" id="IPR000424">
    <property type="entry name" value="Primosome_PriB/ssb"/>
</dbReference>
<gene>
    <name evidence="5" type="ORF">HCUR_01003</name>
</gene>
<dbReference type="NCBIfam" id="TIGR00621">
    <property type="entry name" value="ssb"/>
    <property type="match status" value="1"/>
</dbReference>
<dbReference type="GO" id="GO:0006310">
    <property type="term" value="P:DNA recombination"/>
    <property type="evidence" value="ECO:0007669"/>
    <property type="project" value="UniProtKB-UniRule"/>
</dbReference>
<keyword evidence="1 3" id="KW-0238">DNA-binding</keyword>
<evidence type="ECO:0000256" key="4">
    <source>
        <dbReference type="RuleBase" id="RU000524"/>
    </source>
</evidence>
<dbReference type="HAMAP" id="MF_00984">
    <property type="entry name" value="SSB"/>
    <property type="match status" value="1"/>
</dbReference>
<keyword evidence="2 3" id="KW-0233">DNA recombination</keyword>
<comment type="subunit">
    <text evidence="3">Homotetramer.</text>
</comment>
<comment type="function">
    <text evidence="3">Plays an important role in DNA replication, recombination and repair. Binds to ssDNA and to an array of partner proteins to recruit them to their sites of action during DNA metabolism.</text>
</comment>
<dbReference type="AlphaFoldDB" id="A0A2S5R8M4"/>
<feature type="short sequence motif" description="Important for interaction with partner proteins" evidence="3">
    <location>
        <begin position="138"/>
        <end position="143"/>
    </location>
</feature>
<dbReference type="Gene3D" id="2.40.50.140">
    <property type="entry name" value="Nucleic acid-binding proteins"/>
    <property type="match status" value="1"/>
</dbReference>
<dbReference type="InterPro" id="IPR011344">
    <property type="entry name" value="ssDNA-bd"/>
</dbReference>
<dbReference type="InterPro" id="IPR012340">
    <property type="entry name" value="NA-bd_OB-fold"/>
</dbReference>
<dbReference type="SUPFAM" id="SSF50249">
    <property type="entry name" value="Nucleic acid-binding proteins"/>
    <property type="match status" value="1"/>
</dbReference>
<dbReference type="PROSITE" id="PS50935">
    <property type="entry name" value="SSB"/>
    <property type="match status" value="1"/>
</dbReference>
<dbReference type="Pfam" id="PF00436">
    <property type="entry name" value="SSB"/>
    <property type="match status" value="1"/>
</dbReference>
<keyword evidence="3" id="KW-0235">DNA replication</keyword>
<organism evidence="5 6">
    <name type="scientific">Holospora curviuscula</name>
    <dbReference type="NCBI Taxonomy" id="1082868"/>
    <lineage>
        <taxon>Bacteria</taxon>
        <taxon>Pseudomonadati</taxon>
        <taxon>Pseudomonadota</taxon>
        <taxon>Alphaproteobacteria</taxon>
        <taxon>Holosporales</taxon>
        <taxon>Holosporaceae</taxon>
        <taxon>Holospora</taxon>
    </lineage>
</organism>
<reference evidence="5 6" key="1">
    <citation type="submission" date="2017-11" db="EMBL/GenBank/DDBJ databases">
        <title>Comparative genomic analysis of Holospora spp., intranuclear symbionts of paramecia.</title>
        <authorList>
            <person name="Garushyants S.K."/>
            <person name="Beliavskaya A."/>
            <person name="Malko D.B."/>
            <person name="Logacheva M.D."/>
            <person name="Rautian M.S."/>
            <person name="Gelfand M.S."/>
        </authorList>
    </citation>
    <scope>NUCLEOTIDE SEQUENCE [LARGE SCALE GENOMIC DNA]</scope>
    <source>
        <strain evidence="6">02AZ16</strain>
    </source>
</reference>
<sequence>MSVNKIILVGNLGQDPEIRLMPDGSKIANFSVATSERWKDKNGEIKSVTEWHRVVVFNPKLASIIERYFKKGKKVFVEGSLRTRKWVDKEGKEQKSIEVVVRYQGTVTMLESKSQDTDHDLGHSFGPAEEQDCLTMEEDEIPF</sequence>
<dbReference type="GO" id="GO:0006281">
    <property type="term" value="P:DNA repair"/>
    <property type="evidence" value="ECO:0007669"/>
    <property type="project" value="UniProtKB-UniRule"/>
</dbReference>
<dbReference type="OrthoDB" id="9809878at2"/>
<evidence type="ECO:0000256" key="3">
    <source>
        <dbReference type="HAMAP-Rule" id="MF_00984"/>
    </source>
</evidence>